<comment type="similarity">
    <text evidence="5">Belongs to the archaeal Rpo12/eukaryotic RPC10 RNA polymerase subunit family.</text>
</comment>
<evidence type="ECO:0000256" key="6">
    <source>
        <dbReference type="SAM" id="MobiDB-lite"/>
    </source>
</evidence>
<comment type="subcellular location">
    <subcellularLocation>
        <location evidence="1">Nucleus</location>
    </subcellularLocation>
</comment>
<accession>A0ABD3HLQ4</accession>
<dbReference type="SUPFAM" id="SSF63393">
    <property type="entry name" value="RNA polymerase subunits"/>
    <property type="match status" value="1"/>
</dbReference>
<evidence type="ECO:0000256" key="5">
    <source>
        <dbReference type="ARBA" id="ARBA00025770"/>
    </source>
</evidence>
<evidence type="ECO:0000256" key="4">
    <source>
        <dbReference type="ARBA" id="ARBA00023242"/>
    </source>
</evidence>
<dbReference type="Proteomes" id="UP001633002">
    <property type="component" value="Unassembled WGS sequence"/>
</dbReference>
<evidence type="ECO:0000256" key="3">
    <source>
        <dbReference type="ARBA" id="ARBA00022833"/>
    </source>
</evidence>
<dbReference type="InterPro" id="IPR006591">
    <property type="entry name" value="RNAP_P/RPABC4"/>
</dbReference>
<feature type="compositionally biased region" description="Gly residues" evidence="6">
    <location>
        <begin position="16"/>
        <end position="25"/>
    </location>
</feature>
<organism evidence="7 8">
    <name type="scientific">Riccia sorocarpa</name>
    <dbReference type="NCBI Taxonomy" id="122646"/>
    <lineage>
        <taxon>Eukaryota</taxon>
        <taxon>Viridiplantae</taxon>
        <taxon>Streptophyta</taxon>
        <taxon>Embryophyta</taxon>
        <taxon>Marchantiophyta</taxon>
        <taxon>Marchantiopsida</taxon>
        <taxon>Marchantiidae</taxon>
        <taxon>Marchantiales</taxon>
        <taxon>Ricciaceae</taxon>
        <taxon>Riccia</taxon>
    </lineage>
</organism>
<sequence length="138" mass="14802">MHRICGSIIHIISHQGGEGTRGPEGGPEFNSKQGSGESVSGPLEALFCLAVTTSSLADALLRTLICCHFCSASVLAKGFFIRIGAMDGPAPPEPVTYLCGDCGADNTLKPGDVIQCRECGYRILYKKRTRRIVQFEAR</sequence>
<dbReference type="EMBL" id="JBJQOH010000003">
    <property type="protein sequence ID" value="KAL3691046.1"/>
    <property type="molecule type" value="Genomic_DNA"/>
</dbReference>
<comment type="caution">
    <text evidence="7">The sequence shown here is derived from an EMBL/GenBank/DDBJ whole genome shotgun (WGS) entry which is preliminary data.</text>
</comment>
<reference evidence="7 8" key="1">
    <citation type="submission" date="2024-09" db="EMBL/GenBank/DDBJ databases">
        <title>Chromosome-scale assembly of Riccia sorocarpa.</title>
        <authorList>
            <person name="Paukszto L."/>
        </authorList>
    </citation>
    <scope>NUCLEOTIDE SEQUENCE [LARGE SCALE GENOMIC DNA]</scope>
    <source>
        <strain evidence="7">LP-2024</strain>
        <tissue evidence="7">Aerial parts of the thallus</tissue>
    </source>
</reference>
<dbReference type="GO" id="GO:0005634">
    <property type="term" value="C:nucleus"/>
    <property type="evidence" value="ECO:0007669"/>
    <property type="project" value="UniProtKB-SubCell"/>
</dbReference>
<keyword evidence="8" id="KW-1185">Reference proteome</keyword>
<evidence type="ECO:0000256" key="1">
    <source>
        <dbReference type="ARBA" id="ARBA00004123"/>
    </source>
</evidence>
<evidence type="ECO:0000313" key="8">
    <source>
        <dbReference type="Proteomes" id="UP001633002"/>
    </source>
</evidence>
<dbReference type="Pfam" id="PF03604">
    <property type="entry name" value="Zn_ribbon_RPAB4"/>
    <property type="match status" value="1"/>
</dbReference>
<protein>
    <recommendedName>
        <fullName evidence="9">DNA-directed RNA polymerase I, II, and III subunit RPABC4</fullName>
    </recommendedName>
</protein>
<dbReference type="InterPro" id="IPR029040">
    <property type="entry name" value="RPABC4/Spt4"/>
</dbReference>
<keyword evidence="2" id="KW-0479">Metal-binding</keyword>
<proteinExistence type="inferred from homology"/>
<dbReference type="PANTHER" id="PTHR12056:SF2">
    <property type="entry name" value="GEO11084P1"/>
    <property type="match status" value="1"/>
</dbReference>
<dbReference type="PANTHER" id="PTHR12056">
    <property type="entry name" value="DNA-DIRECTED RNA POLYMERASES I, II, AND III"/>
    <property type="match status" value="1"/>
</dbReference>
<dbReference type="InterPro" id="IPR039747">
    <property type="entry name" value="RPABC4"/>
</dbReference>
<dbReference type="SMART" id="SM00659">
    <property type="entry name" value="RPOLCX"/>
    <property type="match status" value="1"/>
</dbReference>
<evidence type="ECO:0000313" key="7">
    <source>
        <dbReference type="EMBL" id="KAL3691046.1"/>
    </source>
</evidence>
<gene>
    <name evidence="7" type="ORF">R1sor_004697</name>
</gene>
<dbReference type="AlphaFoldDB" id="A0ABD3HLQ4"/>
<name>A0ABD3HLQ4_9MARC</name>
<keyword evidence="3" id="KW-0862">Zinc</keyword>
<keyword evidence="4" id="KW-0539">Nucleus</keyword>
<dbReference type="Gene3D" id="2.20.28.30">
    <property type="entry name" value="RNA polymerase ii, chain L"/>
    <property type="match status" value="1"/>
</dbReference>
<dbReference type="FunFam" id="2.20.28.30:FF:000002">
    <property type="entry name" value="DNA-directed RNA polymerases II, IV and V subunit 12"/>
    <property type="match status" value="1"/>
</dbReference>
<feature type="region of interest" description="Disordered" evidence="6">
    <location>
        <begin position="14"/>
        <end position="37"/>
    </location>
</feature>
<dbReference type="GO" id="GO:0046872">
    <property type="term" value="F:metal ion binding"/>
    <property type="evidence" value="ECO:0007669"/>
    <property type="project" value="UniProtKB-KW"/>
</dbReference>
<evidence type="ECO:0000256" key="2">
    <source>
        <dbReference type="ARBA" id="ARBA00022723"/>
    </source>
</evidence>
<evidence type="ECO:0008006" key="9">
    <source>
        <dbReference type="Google" id="ProtNLM"/>
    </source>
</evidence>